<proteinExistence type="predicted"/>
<keyword evidence="3" id="KW-1185">Reference proteome</keyword>
<reference evidence="2 3" key="1">
    <citation type="submission" date="2020-06" db="EMBL/GenBank/DDBJ databases">
        <title>Transcriptomic and genomic resources for Thalictrum thalictroides and T. hernandezii: Facilitating candidate gene discovery in an emerging model plant lineage.</title>
        <authorList>
            <person name="Arias T."/>
            <person name="Riano-Pachon D.M."/>
            <person name="Di Stilio V.S."/>
        </authorList>
    </citation>
    <scope>NUCLEOTIDE SEQUENCE [LARGE SCALE GENOMIC DNA]</scope>
    <source>
        <strain evidence="3">cv. WT478/WT964</strain>
        <tissue evidence="2">Leaves</tissue>
    </source>
</reference>
<dbReference type="EMBL" id="JABWDY010029728">
    <property type="protein sequence ID" value="KAF5186180.1"/>
    <property type="molecule type" value="Genomic_DNA"/>
</dbReference>
<feature type="region of interest" description="Disordered" evidence="1">
    <location>
        <begin position="41"/>
        <end position="62"/>
    </location>
</feature>
<gene>
    <name evidence="2" type="ORF">FRX31_024233</name>
</gene>
<accession>A0A7J6VPT1</accession>
<feature type="compositionally biased region" description="Basic and acidic residues" evidence="1">
    <location>
        <begin position="48"/>
        <end position="57"/>
    </location>
</feature>
<comment type="caution">
    <text evidence="2">The sequence shown here is derived from an EMBL/GenBank/DDBJ whole genome shotgun (WGS) entry which is preliminary data.</text>
</comment>
<organism evidence="2 3">
    <name type="scientific">Thalictrum thalictroides</name>
    <name type="common">Rue-anemone</name>
    <name type="synonym">Anemone thalictroides</name>
    <dbReference type="NCBI Taxonomy" id="46969"/>
    <lineage>
        <taxon>Eukaryota</taxon>
        <taxon>Viridiplantae</taxon>
        <taxon>Streptophyta</taxon>
        <taxon>Embryophyta</taxon>
        <taxon>Tracheophyta</taxon>
        <taxon>Spermatophyta</taxon>
        <taxon>Magnoliopsida</taxon>
        <taxon>Ranunculales</taxon>
        <taxon>Ranunculaceae</taxon>
        <taxon>Thalictroideae</taxon>
        <taxon>Thalictrum</taxon>
    </lineage>
</organism>
<sequence length="75" mass="8571">TTSPRLLGHFYFFLLECNKRVATDISKKSVKKQKIDEKIALTKKKRKESSSSEKSSSDDVSSLTNMNKLLSAFHY</sequence>
<evidence type="ECO:0000313" key="3">
    <source>
        <dbReference type="Proteomes" id="UP000554482"/>
    </source>
</evidence>
<feature type="non-terminal residue" evidence="2">
    <location>
        <position position="1"/>
    </location>
</feature>
<dbReference type="AlphaFoldDB" id="A0A7J6VPT1"/>
<evidence type="ECO:0000313" key="2">
    <source>
        <dbReference type="EMBL" id="KAF5186180.1"/>
    </source>
</evidence>
<evidence type="ECO:0000256" key="1">
    <source>
        <dbReference type="SAM" id="MobiDB-lite"/>
    </source>
</evidence>
<name>A0A7J6VPT1_THATH</name>
<protein>
    <submittedName>
        <fullName evidence="2">Uncharacterized protein</fullName>
    </submittedName>
</protein>
<dbReference type="Proteomes" id="UP000554482">
    <property type="component" value="Unassembled WGS sequence"/>
</dbReference>